<accession>A0A212JQW5</accession>
<protein>
    <submittedName>
        <fullName evidence="1">Uncharacterized protein</fullName>
    </submittedName>
</protein>
<sequence length="52" mass="6153">MKDLAREKWNGQRDKYGAKAQPREALLIKKKMLAFPFGICYYTTRRFLILSS</sequence>
<gene>
    <name evidence="1" type="ORF">KL86CLO1_11534</name>
</gene>
<evidence type="ECO:0000313" key="1">
    <source>
        <dbReference type="EMBL" id="SBW01718.1"/>
    </source>
</evidence>
<dbReference type="AlphaFoldDB" id="A0A212JQW5"/>
<dbReference type="EMBL" id="FLUN01000001">
    <property type="protein sequence ID" value="SBW01718.1"/>
    <property type="molecule type" value="Genomic_DNA"/>
</dbReference>
<reference evidence="1" key="1">
    <citation type="submission" date="2016-04" db="EMBL/GenBank/DDBJ databases">
        <authorList>
            <person name="Evans L.H."/>
            <person name="Alamgir A."/>
            <person name="Owens N."/>
            <person name="Weber N.D."/>
            <person name="Virtaneva K."/>
            <person name="Barbian K."/>
            <person name="Babar A."/>
            <person name="Rosenke K."/>
        </authorList>
    </citation>
    <scope>NUCLEOTIDE SEQUENCE</scope>
    <source>
        <strain evidence="1">86</strain>
    </source>
</reference>
<name>A0A212JQW5_9FIRM</name>
<proteinExistence type="predicted"/>
<organism evidence="1">
    <name type="scientific">uncultured Eubacteriales bacterium</name>
    <dbReference type="NCBI Taxonomy" id="172733"/>
    <lineage>
        <taxon>Bacteria</taxon>
        <taxon>Bacillati</taxon>
        <taxon>Bacillota</taxon>
        <taxon>Clostridia</taxon>
        <taxon>Eubacteriales</taxon>
        <taxon>environmental samples</taxon>
    </lineage>
</organism>